<evidence type="ECO:0000313" key="1">
    <source>
        <dbReference type="EMBL" id="XDQ96703.1"/>
    </source>
</evidence>
<protein>
    <submittedName>
        <fullName evidence="1">Uncharacterized protein</fullName>
    </submittedName>
</protein>
<sequence length="70" mass="8356">MSYFGYQSEFTTGQHLLAFPEVKRYVLTNLFSDEKHLVTEEMLRDAFTGNEYNRVMSSRNPGWMVEDYYD</sequence>
<name>A0AB39U1K2_9CAUD</name>
<dbReference type="InterPro" id="IPR035342">
    <property type="entry name" value="Gp45.2"/>
</dbReference>
<reference evidence="1" key="1">
    <citation type="submission" date="2024-03" db="EMBL/GenBank/DDBJ databases">
        <title>A Strategy of Expanding the Host Range of Bacteriophages and Delaying Bacteriophage Resistance: A Bacteriophage Cocktail Treatment Approach in Klebsiella pneumoniae.</title>
        <authorList>
            <person name="Chen H."/>
        </authorList>
    </citation>
    <scope>NUCLEOTIDE SEQUENCE</scope>
</reference>
<dbReference type="EMBL" id="PP442064">
    <property type="protein sequence ID" value="XDQ96703.1"/>
    <property type="molecule type" value="Genomic_DNA"/>
</dbReference>
<organism evidence="1">
    <name type="scientific">Klebsiella phage Phi_KR8</name>
    <dbReference type="NCBI Taxonomy" id="3240397"/>
    <lineage>
        <taxon>Viruses</taxon>
        <taxon>Duplodnaviria</taxon>
        <taxon>Heunggongvirae</taxon>
        <taxon>Uroviricota</taxon>
        <taxon>Caudoviricetes</taxon>
    </lineage>
</organism>
<dbReference type="Pfam" id="PF17470">
    <property type="entry name" value="Gp45_2"/>
    <property type="match status" value="1"/>
</dbReference>
<gene>
    <name evidence="1" type="ORF">BCGALACO_00284</name>
</gene>
<proteinExistence type="predicted"/>
<accession>A0AB39U1K2</accession>